<dbReference type="EMBL" id="CAFBPM010000050">
    <property type="protein sequence ID" value="CAB5033873.1"/>
    <property type="molecule type" value="Genomic_DNA"/>
</dbReference>
<proteinExistence type="predicted"/>
<name>A0A6J7RYA2_9ZZZZ</name>
<protein>
    <submittedName>
        <fullName evidence="1">Unannotated protein</fullName>
    </submittedName>
</protein>
<reference evidence="1" key="1">
    <citation type="submission" date="2020-05" db="EMBL/GenBank/DDBJ databases">
        <authorList>
            <person name="Chiriac C."/>
            <person name="Salcher M."/>
            <person name="Ghai R."/>
            <person name="Kavagutti S V."/>
        </authorList>
    </citation>
    <scope>NUCLEOTIDE SEQUENCE</scope>
</reference>
<gene>
    <name evidence="1" type="ORF">UFOPK4112_01967</name>
</gene>
<accession>A0A6J7RYA2</accession>
<sequence>MEISVLVSLGYSLWVDVAQPVVGRQGARVVKDEPAERVVDVGILFDPPVRTRKVALHGIADVEQKPLAVAQRCVSLTVQNKPLGQVCVVSFDESHLDAVLNGFDIRGTV</sequence>
<evidence type="ECO:0000313" key="1">
    <source>
        <dbReference type="EMBL" id="CAB5033873.1"/>
    </source>
</evidence>
<organism evidence="1">
    <name type="scientific">freshwater metagenome</name>
    <dbReference type="NCBI Taxonomy" id="449393"/>
    <lineage>
        <taxon>unclassified sequences</taxon>
        <taxon>metagenomes</taxon>
        <taxon>ecological metagenomes</taxon>
    </lineage>
</organism>
<dbReference type="AlphaFoldDB" id="A0A6J7RYA2"/>